<dbReference type="EMBL" id="WUFV01000004">
    <property type="protein sequence ID" value="NEK15032.1"/>
    <property type="molecule type" value="Genomic_DNA"/>
</dbReference>
<comment type="caution">
    <text evidence="2">The sequence shown here is derived from an EMBL/GenBank/DDBJ whole genome shotgun (WGS) entry which is preliminary data.</text>
</comment>
<name>A0A7K3VE06_RHILE</name>
<gene>
    <name evidence="2" type="ORF">GR257_09200</name>
</gene>
<evidence type="ECO:0000313" key="2">
    <source>
        <dbReference type="EMBL" id="NEK15032.1"/>
    </source>
</evidence>
<feature type="signal peptide" evidence="1">
    <location>
        <begin position="1"/>
        <end position="20"/>
    </location>
</feature>
<dbReference type="Proteomes" id="UP000471705">
    <property type="component" value="Unassembled WGS sequence"/>
</dbReference>
<reference evidence="2 3" key="1">
    <citation type="submission" date="2019-12" db="EMBL/GenBank/DDBJ databases">
        <title>Rhizobium genotypes associated with high levels of biological nitrogen fixation by grain legumes in a temperate-maritime cropping system.</title>
        <authorList>
            <person name="Maluk M."/>
            <person name="Francesc Ferrando Molina F."/>
            <person name="Lopez Del Egido L."/>
            <person name="Lafos M."/>
            <person name="Langarica-Fuentes A."/>
            <person name="Gebre Yohannes G."/>
            <person name="Young M.W."/>
            <person name="Martin P."/>
            <person name="Gantlett R."/>
            <person name="Kenicer G."/>
            <person name="Hawes C."/>
            <person name="Begg G.S."/>
            <person name="Quilliam R.S."/>
            <person name="Squire G.R."/>
            <person name="Poole P.S."/>
            <person name="Young P.W."/>
            <person name="Iannetta P.M."/>
            <person name="James E.K."/>
        </authorList>
    </citation>
    <scope>NUCLEOTIDE SEQUENCE [LARGE SCALE GENOMIC DNA]</scope>
    <source>
        <strain evidence="2 3">JHI54</strain>
    </source>
</reference>
<dbReference type="RefSeq" id="WP_164046564.1">
    <property type="nucleotide sequence ID" value="NZ_WUFV01000004.1"/>
</dbReference>
<organism evidence="2 3">
    <name type="scientific">Rhizobium leguminosarum</name>
    <dbReference type="NCBI Taxonomy" id="384"/>
    <lineage>
        <taxon>Bacteria</taxon>
        <taxon>Pseudomonadati</taxon>
        <taxon>Pseudomonadota</taxon>
        <taxon>Alphaproteobacteria</taxon>
        <taxon>Hyphomicrobiales</taxon>
        <taxon>Rhizobiaceae</taxon>
        <taxon>Rhizobium/Agrobacterium group</taxon>
        <taxon>Rhizobium</taxon>
    </lineage>
</organism>
<evidence type="ECO:0000313" key="3">
    <source>
        <dbReference type="Proteomes" id="UP000471705"/>
    </source>
</evidence>
<protein>
    <submittedName>
        <fullName evidence="2">Uncharacterized protein</fullName>
    </submittedName>
</protein>
<proteinExistence type="predicted"/>
<feature type="chain" id="PRO_5029824247" evidence="1">
    <location>
        <begin position="21"/>
        <end position="206"/>
    </location>
</feature>
<accession>A0A7K3VE06</accession>
<dbReference type="AlphaFoldDB" id="A0A7K3VE06"/>
<sequence length="206" mass="21871">MKPLHVFAAIFSGMALGGLAATPVRAMAEHIEPNDSAQTRCASYVGKLRQDSIGGLVVALDLLPVTAASSVTAPRDGKTLYTDEAGVIVLPVDPASHATLVKGKYPAWLFLSFDADPGAAGTLRRAVGYATRKDCRTGENQSVRLEDAPLDLRRHLLRALTDLVHGGPGDPNGISEAEDANIDNIFPTSVDARLHETLQALARRQP</sequence>
<keyword evidence="1" id="KW-0732">Signal</keyword>
<evidence type="ECO:0000256" key="1">
    <source>
        <dbReference type="SAM" id="SignalP"/>
    </source>
</evidence>